<comment type="caution">
    <text evidence="1">The sequence shown here is derived from an EMBL/GenBank/DDBJ whole genome shotgun (WGS) entry which is preliminary data.</text>
</comment>
<accession>A0A0F9HMX9</accession>
<name>A0A0F9HMX9_9ZZZZ</name>
<feature type="non-terminal residue" evidence="1">
    <location>
        <position position="1"/>
    </location>
</feature>
<protein>
    <submittedName>
        <fullName evidence="1">Uncharacterized protein</fullName>
    </submittedName>
</protein>
<dbReference type="EMBL" id="LAZR01022095">
    <property type="protein sequence ID" value="KKL83055.1"/>
    <property type="molecule type" value="Genomic_DNA"/>
</dbReference>
<gene>
    <name evidence="1" type="ORF">LCGC14_1978560</name>
</gene>
<sequence>PTKSGVLDVRTQQMKDDGCIPCGLSIDGLNITVEDDVGDTVVTVISL</sequence>
<reference evidence="1" key="1">
    <citation type="journal article" date="2015" name="Nature">
        <title>Complex archaea that bridge the gap between prokaryotes and eukaryotes.</title>
        <authorList>
            <person name="Spang A."/>
            <person name="Saw J.H."/>
            <person name="Jorgensen S.L."/>
            <person name="Zaremba-Niedzwiedzka K."/>
            <person name="Martijn J."/>
            <person name="Lind A.E."/>
            <person name="van Eijk R."/>
            <person name="Schleper C."/>
            <person name="Guy L."/>
            <person name="Ettema T.J."/>
        </authorList>
    </citation>
    <scope>NUCLEOTIDE SEQUENCE</scope>
</reference>
<dbReference type="AlphaFoldDB" id="A0A0F9HMX9"/>
<evidence type="ECO:0000313" key="1">
    <source>
        <dbReference type="EMBL" id="KKL83055.1"/>
    </source>
</evidence>
<organism evidence="1">
    <name type="scientific">marine sediment metagenome</name>
    <dbReference type="NCBI Taxonomy" id="412755"/>
    <lineage>
        <taxon>unclassified sequences</taxon>
        <taxon>metagenomes</taxon>
        <taxon>ecological metagenomes</taxon>
    </lineage>
</organism>
<proteinExistence type="predicted"/>